<dbReference type="PROSITE" id="PS50893">
    <property type="entry name" value="ABC_TRANSPORTER_2"/>
    <property type="match status" value="1"/>
</dbReference>
<dbReference type="InterPro" id="IPR013563">
    <property type="entry name" value="Oligopep_ABC_C"/>
</dbReference>
<dbReference type="InterPro" id="IPR017871">
    <property type="entry name" value="ABC_transporter-like_CS"/>
</dbReference>
<proteinExistence type="inferred from homology"/>
<dbReference type="NCBIfam" id="TIGR01727">
    <property type="entry name" value="oligo_HPY"/>
    <property type="match status" value="1"/>
</dbReference>
<dbReference type="Proteomes" id="UP001141619">
    <property type="component" value="Unassembled WGS sequence"/>
</dbReference>
<evidence type="ECO:0000313" key="8">
    <source>
        <dbReference type="Proteomes" id="UP001141619"/>
    </source>
</evidence>
<dbReference type="Pfam" id="PF00005">
    <property type="entry name" value="ABC_tran"/>
    <property type="match status" value="1"/>
</dbReference>
<feature type="domain" description="ABC transporter" evidence="6">
    <location>
        <begin position="8"/>
        <end position="251"/>
    </location>
</feature>
<reference evidence="7" key="2">
    <citation type="journal article" date="2023" name="Syst. Appl. Microbiol.">
        <title>Govania unica gen. nov., sp. nov., a rare biosphere bacterium that represents a novel family in the class Alphaproteobacteria.</title>
        <authorList>
            <person name="Vandamme P."/>
            <person name="Peeters C."/>
            <person name="Hettiarachchi A."/>
            <person name="Cnockaert M."/>
            <person name="Carlier A."/>
        </authorList>
    </citation>
    <scope>NUCLEOTIDE SEQUENCE</scope>
    <source>
        <strain evidence="7">LMG 31809</strain>
    </source>
</reference>
<dbReference type="InterPro" id="IPR003439">
    <property type="entry name" value="ABC_transporter-like_ATP-bd"/>
</dbReference>
<evidence type="ECO:0000259" key="6">
    <source>
        <dbReference type="PROSITE" id="PS50893"/>
    </source>
</evidence>
<dbReference type="FunFam" id="3.40.50.300:FF:000016">
    <property type="entry name" value="Oligopeptide ABC transporter ATP-binding component"/>
    <property type="match status" value="1"/>
</dbReference>
<dbReference type="PROSITE" id="PS00211">
    <property type="entry name" value="ABC_TRANSPORTER_1"/>
    <property type="match status" value="1"/>
</dbReference>
<dbReference type="GO" id="GO:0005524">
    <property type="term" value="F:ATP binding"/>
    <property type="evidence" value="ECO:0007669"/>
    <property type="project" value="UniProtKB-KW"/>
</dbReference>
<dbReference type="PANTHER" id="PTHR43776">
    <property type="entry name" value="TRANSPORT ATP-BINDING PROTEIN"/>
    <property type="match status" value="1"/>
</dbReference>
<dbReference type="GO" id="GO:0055085">
    <property type="term" value="P:transmembrane transport"/>
    <property type="evidence" value="ECO:0007669"/>
    <property type="project" value="UniProtKB-ARBA"/>
</dbReference>
<keyword evidence="3" id="KW-0813">Transport</keyword>
<dbReference type="InterPro" id="IPR003593">
    <property type="entry name" value="AAA+_ATPase"/>
</dbReference>
<protein>
    <submittedName>
        <fullName evidence="7">ABC transporter ATP-binding protein</fullName>
    </submittedName>
</protein>
<dbReference type="SMART" id="SM00382">
    <property type="entry name" value="AAA"/>
    <property type="match status" value="1"/>
</dbReference>
<dbReference type="GO" id="GO:0016887">
    <property type="term" value="F:ATP hydrolysis activity"/>
    <property type="evidence" value="ECO:0007669"/>
    <property type="project" value="InterPro"/>
</dbReference>
<evidence type="ECO:0000256" key="5">
    <source>
        <dbReference type="ARBA" id="ARBA00022840"/>
    </source>
</evidence>
<reference evidence="7" key="1">
    <citation type="submission" date="2022-08" db="EMBL/GenBank/DDBJ databases">
        <authorList>
            <person name="Vandamme P."/>
            <person name="Hettiarachchi A."/>
            <person name="Peeters C."/>
            <person name="Cnockaert M."/>
            <person name="Carlier A."/>
        </authorList>
    </citation>
    <scope>NUCLEOTIDE SEQUENCE</scope>
    <source>
        <strain evidence="7">LMG 31809</strain>
    </source>
</reference>
<dbReference type="Pfam" id="PF08352">
    <property type="entry name" value="oligo_HPY"/>
    <property type="match status" value="1"/>
</dbReference>
<comment type="subcellular location">
    <subcellularLocation>
        <location evidence="1">Cell inner membrane</location>
        <topology evidence="1">Peripheral membrane protein</topology>
    </subcellularLocation>
</comment>
<dbReference type="Gene3D" id="3.40.50.300">
    <property type="entry name" value="P-loop containing nucleotide triphosphate hydrolases"/>
    <property type="match status" value="1"/>
</dbReference>
<organism evidence="7 8">
    <name type="scientific">Govanella unica</name>
    <dbReference type="NCBI Taxonomy" id="2975056"/>
    <lineage>
        <taxon>Bacteria</taxon>
        <taxon>Pseudomonadati</taxon>
        <taxon>Pseudomonadota</taxon>
        <taxon>Alphaproteobacteria</taxon>
        <taxon>Emcibacterales</taxon>
        <taxon>Govanellaceae</taxon>
        <taxon>Govanella</taxon>
    </lineage>
</organism>
<dbReference type="PANTHER" id="PTHR43776:SF7">
    <property type="entry name" value="D,D-DIPEPTIDE TRANSPORT ATP-BINDING PROTEIN DDPF-RELATED"/>
    <property type="match status" value="1"/>
</dbReference>
<dbReference type="EMBL" id="JANWOI010000001">
    <property type="protein sequence ID" value="MDA5192914.1"/>
    <property type="molecule type" value="Genomic_DNA"/>
</dbReference>
<keyword evidence="5 7" id="KW-0067">ATP-binding</keyword>
<dbReference type="GO" id="GO:0015833">
    <property type="term" value="P:peptide transport"/>
    <property type="evidence" value="ECO:0007669"/>
    <property type="project" value="InterPro"/>
</dbReference>
<dbReference type="GO" id="GO:0005886">
    <property type="term" value="C:plasma membrane"/>
    <property type="evidence" value="ECO:0007669"/>
    <property type="project" value="UniProtKB-SubCell"/>
</dbReference>
<name>A0A9X3TWC7_9PROT</name>
<dbReference type="InterPro" id="IPR027417">
    <property type="entry name" value="P-loop_NTPase"/>
</dbReference>
<evidence type="ECO:0000256" key="1">
    <source>
        <dbReference type="ARBA" id="ARBA00004417"/>
    </source>
</evidence>
<gene>
    <name evidence="7" type="ORF">NYP16_02935</name>
</gene>
<keyword evidence="8" id="KW-1185">Reference proteome</keyword>
<dbReference type="InterPro" id="IPR050319">
    <property type="entry name" value="ABC_transp_ATP-bind"/>
</dbReference>
<dbReference type="RefSeq" id="WP_274942615.1">
    <property type="nucleotide sequence ID" value="NZ_JANWOI010000001.1"/>
</dbReference>
<evidence type="ECO:0000256" key="4">
    <source>
        <dbReference type="ARBA" id="ARBA00022741"/>
    </source>
</evidence>
<dbReference type="CDD" id="cd03257">
    <property type="entry name" value="ABC_NikE_OppD_transporters"/>
    <property type="match status" value="1"/>
</dbReference>
<keyword evidence="4" id="KW-0547">Nucleotide-binding</keyword>
<evidence type="ECO:0000256" key="2">
    <source>
        <dbReference type="ARBA" id="ARBA00005417"/>
    </source>
</evidence>
<evidence type="ECO:0000313" key="7">
    <source>
        <dbReference type="EMBL" id="MDA5192914.1"/>
    </source>
</evidence>
<accession>A0A9X3TWC7</accession>
<dbReference type="SUPFAM" id="SSF52540">
    <property type="entry name" value="P-loop containing nucleoside triphosphate hydrolases"/>
    <property type="match status" value="1"/>
</dbReference>
<comment type="caution">
    <text evidence="7">The sequence shown here is derived from an EMBL/GenBank/DDBJ whole genome shotgun (WGS) entry which is preliminary data.</text>
</comment>
<comment type="similarity">
    <text evidence="2">Belongs to the ABC transporter superfamily.</text>
</comment>
<evidence type="ECO:0000256" key="3">
    <source>
        <dbReference type="ARBA" id="ARBA00022448"/>
    </source>
</evidence>
<dbReference type="AlphaFoldDB" id="A0A9X3TWC7"/>
<sequence length="326" mass="35447">MTSSSPLLEVDNISLSFSVGGRDLHALRNVSLAVTKGEVVGLVGESGSGKSTVAKAVMGLYPPQSGNVRFKGQDVTHMGLAARREIWKQMQLIFQDPYSSLNPRMTVGQILAEPFEAHRMGSRAEIEERCRELVTDVGLPTETLLRYPSQFSGGQRQRIAIARALALSPELLIADEPVSALDVSVQAQIVNLFKDVLAKRGIGLMIIAHDLALLYHFADRLVVMYAGEVVEEGPTREVVANPRHPYTLSLIQASPEPEPGSWRGSILLAAEPPSPFEPPQGCAFMSRCPLSQPDCATTRPVMRNVTATQRSACFYPDAIKDKGLLS</sequence>